<evidence type="ECO:0000313" key="5">
    <source>
        <dbReference type="Proteomes" id="UP000734854"/>
    </source>
</evidence>
<comment type="similarity">
    <text evidence="1 2">Belongs to the glycosyl hydrolase 1 family.</text>
</comment>
<dbReference type="SUPFAM" id="SSF51445">
    <property type="entry name" value="(Trans)glycosidases"/>
    <property type="match status" value="1"/>
</dbReference>
<dbReference type="Pfam" id="PF00232">
    <property type="entry name" value="Glyco_hydro_1"/>
    <property type="match status" value="1"/>
</dbReference>
<evidence type="ECO:0000256" key="1">
    <source>
        <dbReference type="ARBA" id="ARBA00010838"/>
    </source>
</evidence>
<name>A0A8J5HX63_ZINOF</name>
<dbReference type="PRINTS" id="PR00131">
    <property type="entry name" value="GLHYDRLASE1"/>
</dbReference>
<dbReference type="PANTHER" id="PTHR10353:SF28">
    <property type="entry name" value="BETA-GLUCOSIDASE 44"/>
    <property type="match status" value="1"/>
</dbReference>
<evidence type="ECO:0000256" key="3">
    <source>
        <dbReference type="SAM" id="MobiDB-lite"/>
    </source>
</evidence>
<evidence type="ECO:0000313" key="4">
    <source>
        <dbReference type="EMBL" id="KAG6521706.1"/>
    </source>
</evidence>
<sequence>MVGYKAICKILVAELKDPKTKLGRKETKINDPTPKLGRKETKTNDLTTNLGRKETKINEPKTKPGRKEAKTNDPKAKLGRKETKTIVVSKVQKLSRDAFPHGFVFGTAASAYQVEGEALKGGRGPSIWDAFVKIPDGTGAINWEGVDYYDRLIDNLILKGIIPYANLYHYDLPLALQNEYLGWLSPKIVDAFADYADFCFKRYGDRVKNWFTFNEPRVVAALGFDTGSQAPGRATGSKFGGNSSTEPYIVAHNLILSHAAAVNRYREKYQKEQQGKIGILLDFVWYEPHTYSDKDKAAAQRAKDFHVGWFIHPLTYGYYPQSIQDIVKERLPKFTNDEVELVRGSYDYLGINQYTTYYVKDNSTTNPKPISYQDDWLVEFKYDRNGVPIGPRAHSDWLYIVPWGLYKAVTYVKENYDNPIVFLSENGMDQPGNATLPKGLQDTQRRHFYHNYITELKRAIDDGASVIGYFAWSLLDNFEWRLGYTSRFGIVYVDFKNKKRFPKESARWFKKILQRN</sequence>
<reference evidence="4 5" key="1">
    <citation type="submission" date="2020-08" db="EMBL/GenBank/DDBJ databases">
        <title>Plant Genome Project.</title>
        <authorList>
            <person name="Zhang R.-G."/>
        </authorList>
    </citation>
    <scope>NUCLEOTIDE SEQUENCE [LARGE SCALE GENOMIC DNA]</scope>
    <source>
        <tissue evidence="4">Rhizome</tissue>
    </source>
</reference>
<organism evidence="4 5">
    <name type="scientific">Zingiber officinale</name>
    <name type="common">Ginger</name>
    <name type="synonym">Amomum zingiber</name>
    <dbReference type="NCBI Taxonomy" id="94328"/>
    <lineage>
        <taxon>Eukaryota</taxon>
        <taxon>Viridiplantae</taxon>
        <taxon>Streptophyta</taxon>
        <taxon>Embryophyta</taxon>
        <taxon>Tracheophyta</taxon>
        <taxon>Spermatophyta</taxon>
        <taxon>Magnoliopsida</taxon>
        <taxon>Liliopsida</taxon>
        <taxon>Zingiberales</taxon>
        <taxon>Zingiberaceae</taxon>
        <taxon>Zingiber</taxon>
    </lineage>
</organism>
<feature type="compositionally biased region" description="Basic and acidic residues" evidence="3">
    <location>
        <begin position="51"/>
        <end position="78"/>
    </location>
</feature>
<gene>
    <name evidence="4" type="ORF">ZIOFF_018831</name>
</gene>
<dbReference type="FunFam" id="3.20.20.80:FF:000041">
    <property type="entry name" value="Beta-glucosidase 7"/>
    <property type="match status" value="1"/>
</dbReference>
<accession>A0A8J5HX63</accession>
<dbReference type="PANTHER" id="PTHR10353">
    <property type="entry name" value="GLYCOSYL HYDROLASE"/>
    <property type="match status" value="1"/>
</dbReference>
<dbReference type="InterPro" id="IPR001360">
    <property type="entry name" value="Glyco_hydro_1"/>
</dbReference>
<proteinExistence type="inferred from homology"/>
<dbReference type="AlphaFoldDB" id="A0A8J5HX63"/>
<dbReference type="InterPro" id="IPR017853">
    <property type="entry name" value="GH"/>
</dbReference>
<dbReference type="Proteomes" id="UP000734854">
    <property type="component" value="Unassembled WGS sequence"/>
</dbReference>
<evidence type="ECO:0000256" key="2">
    <source>
        <dbReference type="RuleBase" id="RU003690"/>
    </source>
</evidence>
<keyword evidence="5" id="KW-1185">Reference proteome</keyword>
<feature type="region of interest" description="Disordered" evidence="3">
    <location>
        <begin position="23"/>
        <end position="78"/>
    </location>
</feature>
<dbReference type="EMBL" id="JACMSC010000005">
    <property type="protein sequence ID" value="KAG6521706.1"/>
    <property type="molecule type" value="Genomic_DNA"/>
</dbReference>
<comment type="caution">
    <text evidence="4">The sequence shown here is derived from an EMBL/GenBank/DDBJ whole genome shotgun (WGS) entry which is preliminary data.</text>
</comment>
<protein>
    <recommendedName>
        <fullName evidence="6">Beta-glucosidase</fullName>
    </recommendedName>
</protein>
<dbReference type="Gene3D" id="3.20.20.80">
    <property type="entry name" value="Glycosidases"/>
    <property type="match status" value="2"/>
</dbReference>
<evidence type="ECO:0008006" key="6">
    <source>
        <dbReference type="Google" id="ProtNLM"/>
    </source>
</evidence>
<dbReference type="GO" id="GO:0008422">
    <property type="term" value="F:beta-glucosidase activity"/>
    <property type="evidence" value="ECO:0007669"/>
    <property type="project" value="TreeGrafter"/>
</dbReference>
<dbReference type="GO" id="GO:0005975">
    <property type="term" value="P:carbohydrate metabolic process"/>
    <property type="evidence" value="ECO:0007669"/>
    <property type="project" value="InterPro"/>
</dbReference>